<evidence type="ECO:0000256" key="5">
    <source>
        <dbReference type="ARBA" id="ARBA00023136"/>
    </source>
</evidence>
<feature type="transmembrane region" description="Helical" evidence="6">
    <location>
        <begin position="280"/>
        <end position="298"/>
    </location>
</feature>
<evidence type="ECO:0000313" key="8">
    <source>
        <dbReference type="EMBL" id="MBT1159480.1"/>
    </source>
</evidence>
<evidence type="ECO:0000256" key="4">
    <source>
        <dbReference type="ARBA" id="ARBA00022989"/>
    </source>
</evidence>
<feature type="transmembrane region" description="Helical" evidence="6">
    <location>
        <begin position="123"/>
        <end position="139"/>
    </location>
</feature>
<comment type="subcellular location">
    <subcellularLocation>
        <location evidence="1">Membrane</location>
        <topology evidence="1">Multi-pass membrane protein</topology>
    </subcellularLocation>
</comment>
<evidence type="ECO:0000256" key="6">
    <source>
        <dbReference type="SAM" id="Phobius"/>
    </source>
</evidence>
<keyword evidence="5 6" id="KW-0472">Membrane</keyword>
<dbReference type="AlphaFoldDB" id="A0A9X1D711"/>
<keyword evidence="9" id="KW-1185">Reference proteome</keyword>
<keyword evidence="3 6" id="KW-0812">Transmembrane</keyword>
<dbReference type="EMBL" id="JAFLWW010000012">
    <property type="protein sequence ID" value="MBT1159480.1"/>
    <property type="molecule type" value="Genomic_DNA"/>
</dbReference>
<accession>A0A9X1D711</accession>
<feature type="transmembrane region" description="Helical" evidence="6">
    <location>
        <begin position="44"/>
        <end position="64"/>
    </location>
</feature>
<comment type="similarity">
    <text evidence="2">Belongs to the drug/metabolite transporter (DMT) superfamily. 10 TMS drug/metabolite exporter (DME) (TC 2.A.7.3) family.</text>
</comment>
<dbReference type="Pfam" id="PF00892">
    <property type="entry name" value="EamA"/>
    <property type="match status" value="2"/>
</dbReference>
<protein>
    <submittedName>
        <fullName evidence="8">DMT family transporter</fullName>
    </submittedName>
</protein>
<sequence>MQKNPLAATGFLCLGVLIFSLQDAILKGLSDTYSVTQAITVRSIVALPILVVLVRATGSIRFLLSKRAGLLTIRAVILLGAYLCYYLSIAAMPLADAIALYFVAPLIIAGLGILFLGERPHQTTYMALVLGLIGVIITLEPGLAAFEWASALTLLAAALYSSAQILVRKLGDSESAAVITFYQNLAFLIGAPVLAILVSSSGLEDAGHPSLAFLTRPWVWPTLNDTLLMAGCGVIASAGMTLLAQAYRLAPAGNIAVFEYSAIIWVPLWGFLFFDEVPRFTTVVGAALICGAGLFALIGQSFAKNVAEPT</sequence>
<dbReference type="RefSeq" id="WP_214393329.1">
    <property type="nucleotide sequence ID" value="NZ_JAFLWW010000012.1"/>
</dbReference>
<feature type="transmembrane region" description="Helical" evidence="6">
    <location>
        <begin position="218"/>
        <end position="243"/>
    </location>
</feature>
<feature type="transmembrane region" description="Helical" evidence="6">
    <location>
        <begin position="255"/>
        <end position="274"/>
    </location>
</feature>
<keyword evidence="4 6" id="KW-1133">Transmembrane helix</keyword>
<evidence type="ECO:0000313" key="9">
    <source>
        <dbReference type="Proteomes" id="UP001138921"/>
    </source>
</evidence>
<dbReference type="PANTHER" id="PTHR22911">
    <property type="entry name" value="ACYL-MALONYL CONDENSING ENZYME-RELATED"/>
    <property type="match status" value="1"/>
</dbReference>
<proteinExistence type="inferred from homology"/>
<dbReference type="InterPro" id="IPR037185">
    <property type="entry name" value="EmrE-like"/>
</dbReference>
<comment type="caution">
    <text evidence="8">The sequence shown here is derived from an EMBL/GenBank/DDBJ whole genome shotgun (WGS) entry which is preliminary data.</text>
</comment>
<dbReference type="InterPro" id="IPR000620">
    <property type="entry name" value="EamA_dom"/>
</dbReference>
<evidence type="ECO:0000256" key="3">
    <source>
        <dbReference type="ARBA" id="ARBA00022692"/>
    </source>
</evidence>
<name>A0A9X1D711_9HYPH</name>
<gene>
    <name evidence="8" type="ORF">J1C56_28320</name>
</gene>
<dbReference type="Proteomes" id="UP001138921">
    <property type="component" value="Unassembled WGS sequence"/>
</dbReference>
<reference evidence="8" key="2">
    <citation type="submission" date="2021-03" db="EMBL/GenBank/DDBJ databases">
        <authorList>
            <person name="Artuso I."/>
            <person name="Turrini P."/>
            <person name="Pirolo M."/>
            <person name="Lugli G.A."/>
            <person name="Ventura M."/>
            <person name="Visca P."/>
        </authorList>
    </citation>
    <scope>NUCLEOTIDE SEQUENCE</scope>
    <source>
        <strain evidence="8">LMG 26462</strain>
    </source>
</reference>
<evidence type="ECO:0000256" key="2">
    <source>
        <dbReference type="ARBA" id="ARBA00009853"/>
    </source>
</evidence>
<reference evidence="8" key="1">
    <citation type="journal article" date="2021" name="Microorganisms">
        <title>Phylogenomic Reconstruction and Metabolic Potential of the Genus Aminobacter.</title>
        <authorList>
            <person name="Artuso I."/>
            <person name="Turrini P."/>
            <person name="Pirolo M."/>
            <person name="Lugli G.A."/>
            <person name="Ventura M."/>
            <person name="Visca P."/>
        </authorList>
    </citation>
    <scope>NUCLEOTIDE SEQUENCE</scope>
    <source>
        <strain evidence="8">LMG 26462</strain>
    </source>
</reference>
<feature type="domain" description="EamA" evidence="7">
    <location>
        <begin position="150"/>
        <end position="293"/>
    </location>
</feature>
<feature type="transmembrane region" description="Helical" evidence="6">
    <location>
        <begin position="98"/>
        <end position="116"/>
    </location>
</feature>
<dbReference type="GO" id="GO:0016020">
    <property type="term" value="C:membrane"/>
    <property type="evidence" value="ECO:0007669"/>
    <property type="project" value="UniProtKB-SubCell"/>
</dbReference>
<organism evidence="8 9">
    <name type="scientific">Aminobacter anthyllidis</name>
    <dbReference type="NCBI Taxonomy" id="1035067"/>
    <lineage>
        <taxon>Bacteria</taxon>
        <taxon>Pseudomonadati</taxon>
        <taxon>Pseudomonadota</taxon>
        <taxon>Alphaproteobacteria</taxon>
        <taxon>Hyphomicrobiales</taxon>
        <taxon>Phyllobacteriaceae</taxon>
        <taxon>Aminobacter</taxon>
    </lineage>
</organism>
<feature type="transmembrane region" description="Helical" evidence="6">
    <location>
        <begin position="179"/>
        <end position="198"/>
    </location>
</feature>
<evidence type="ECO:0000256" key="1">
    <source>
        <dbReference type="ARBA" id="ARBA00004141"/>
    </source>
</evidence>
<evidence type="ECO:0000259" key="7">
    <source>
        <dbReference type="Pfam" id="PF00892"/>
    </source>
</evidence>
<dbReference type="SUPFAM" id="SSF103481">
    <property type="entry name" value="Multidrug resistance efflux transporter EmrE"/>
    <property type="match status" value="2"/>
</dbReference>
<feature type="transmembrane region" description="Helical" evidence="6">
    <location>
        <begin position="71"/>
        <end position="92"/>
    </location>
</feature>
<dbReference type="PANTHER" id="PTHR22911:SF6">
    <property type="entry name" value="SOLUTE CARRIER FAMILY 35 MEMBER G1"/>
    <property type="match status" value="1"/>
</dbReference>
<feature type="domain" description="EamA" evidence="7">
    <location>
        <begin position="11"/>
        <end position="138"/>
    </location>
</feature>